<dbReference type="SUPFAM" id="SSF50692">
    <property type="entry name" value="ADC-like"/>
    <property type="match status" value="1"/>
</dbReference>
<accession>A0A8J6N344</accession>
<dbReference type="InterPro" id="IPR006963">
    <property type="entry name" value="Mopterin_OxRdtase_4Fe-4S_dom"/>
</dbReference>
<dbReference type="PROSITE" id="PS00490">
    <property type="entry name" value="MOLYBDOPTERIN_PROK_2"/>
    <property type="match status" value="1"/>
</dbReference>
<keyword evidence="7" id="KW-0411">Iron-sulfur</keyword>
<dbReference type="Gene3D" id="2.20.25.90">
    <property type="entry name" value="ADC-like domains"/>
    <property type="match status" value="1"/>
</dbReference>
<gene>
    <name evidence="9" type="ORF">H8E19_15815</name>
</gene>
<dbReference type="PROSITE" id="PS51669">
    <property type="entry name" value="4FE4S_MOW_BIS_MGD"/>
    <property type="match status" value="1"/>
</dbReference>
<evidence type="ECO:0000256" key="1">
    <source>
        <dbReference type="ARBA" id="ARBA00001942"/>
    </source>
</evidence>
<protein>
    <submittedName>
        <fullName evidence="9">Molybdopterin-dependent oxidoreductase</fullName>
    </submittedName>
</protein>
<keyword evidence="5" id="KW-0560">Oxidoreductase</keyword>
<comment type="similarity">
    <text evidence="2">Belongs to the prokaryotic molybdopterin-containing oxidoreductase family.</text>
</comment>
<dbReference type="Pfam" id="PF04879">
    <property type="entry name" value="Molybdop_Fe4S4"/>
    <property type="match status" value="1"/>
</dbReference>
<dbReference type="InterPro" id="IPR006656">
    <property type="entry name" value="Mopterin_OxRdtase"/>
</dbReference>
<comment type="cofactor">
    <cofactor evidence="1">
        <name>Mo-bis(molybdopterin guanine dinucleotide)</name>
        <dbReference type="ChEBI" id="CHEBI:60539"/>
    </cofactor>
</comment>
<dbReference type="GO" id="GO:0043546">
    <property type="term" value="F:molybdopterin cofactor binding"/>
    <property type="evidence" value="ECO:0007669"/>
    <property type="project" value="InterPro"/>
</dbReference>
<dbReference type="GO" id="GO:0018818">
    <property type="term" value="F:acetylene hydratase activity"/>
    <property type="evidence" value="ECO:0007669"/>
    <property type="project" value="InterPro"/>
</dbReference>
<dbReference type="InterPro" id="IPR006655">
    <property type="entry name" value="Mopterin_OxRdtase_prok_CS"/>
</dbReference>
<dbReference type="Gene3D" id="3.40.50.740">
    <property type="match status" value="1"/>
</dbReference>
<dbReference type="SUPFAM" id="SSF53706">
    <property type="entry name" value="Formate dehydrogenase/DMSO reductase, domains 1-3"/>
    <property type="match status" value="1"/>
</dbReference>
<sequence length="693" mass="78129">MENDIKWIKTHCARMDHGGCAISVGVRDNTIVRVKGDPDGFLNKGYVCPKGLASPDRLIHPDRLKYPLKRVGERGAGNWVRISWPEAIDTIRDRFMRIKEQYGARGVAFCQGMPKGMEHFVLIRLANMFGSPNVVSVQDVCHAPREVTGLHTCGFYPVLDSHYKSKVVVVWGSNLTSTNEEGEICSGLLEQIRTGTELIVVDPRKTELGKKAKLWLQLKPGTDNALSLAMLNVVIEEQLFDNEFVRNWTYGFEELARHVKDYSPEKMSAITWVAPDLIREAARFYARSRPAAIQWGNAIEQNVNTFDTARALVSLMAICGNLDVPGGNIHANEPRILPLGKFVRADLLPSKRKEMIHAHYHTIPKLMTVPPVFLRKAILEEIPYAVRGAYVQCSNPLLAYADSHMTFNALKKLDFLVVADIFMTPTAALADLVLPAATHFEFNDIGHYGLGHGYILARPKVVDPPEECWPDIKILNALGHAMTPEEYWFDDYEDLLGAILKPSDLRYSQFAELGYLKGEVKFKKYESGGFKTPTNKVELCLSTSEKFGLRPLPEYVQQPEDDPEYPLVLTSAKNPYYMHSSYRWVERLRKKSPEPVAEIHPETASRLGIHEGDRVIIATKQGQITQTAHLTERVHPDVINASYGWWFPEEDITSQDNWTKSNLNILTSVDKVGKEFGTPNLKGICCRVQKYPA</sequence>
<comment type="caution">
    <text evidence="9">The sequence shown here is derived from an EMBL/GenBank/DDBJ whole genome shotgun (WGS) entry which is preliminary data.</text>
</comment>
<keyword evidence="4" id="KW-0479">Metal-binding</keyword>
<keyword evidence="6" id="KW-0408">Iron</keyword>
<keyword evidence="3" id="KW-0500">Molybdenum</keyword>
<dbReference type="CDD" id="cd02781">
    <property type="entry name" value="MopB_CT_Acetylene-hydratase"/>
    <property type="match status" value="1"/>
</dbReference>
<evidence type="ECO:0000256" key="3">
    <source>
        <dbReference type="ARBA" id="ARBA00022505"/>
    </source>
</evidence>
<dbReference type="SMART" id="SM00926">
    <property type="entry name" value="Molybdop_Fe4S4"/>
    <property type="match status" value="1"/>
</dbReference>
<evidence type="ECO:0000256" key="7">
    <source>
        <dbReference type="ARBA" id="ARBA00023014"/>
    </source>
</evidence>
<organism evidence="9 10">
    <name type="scientific">Candidatus Desulfacyla euxinica</name>
    <dbReference type="NCBI Taxonomy" id="2841693"/>
    <lineage>
        <taxon>Bacteria</taxon>
        <taxon>Deltaproteobacteria</taxon>
        <taxon>Candidatus Desulfacyla</taxon>
    </lineage>
</organism>
<dbReference type="Pfam" id="PF00384">
    <property type="entry name" value="Molybdopterin"/>
    <property type="match status" value="1"/>
</dbReference>
<evidence type="ECO:0000313" key="9">
    <source>
        <dbReference type="EMBL" id="MBC8178871.1"/>
    </source>
</evidence>
<dbReference type="InterPro" id="IPR009010">
    <property type="entry name" value="Asp_de-COase-like_dom_sf"/>
</dbReference>
<evidence type="ECO:0000313" key="10">
    <source>
        <dbReference type="Proteomes" id="UP000650524"/>
    </source>
</evidence>
<dbReference type="InterPro" id="IPR006657">
    <property type="entry name" value="MoPterin_dinucl-bd_dom"/>
</dbReference>
<dbReference type="Gene3D" id="2.40.40.20">
    <property type="match status" value="1"/>
</dbReference>
<dbReference type="Pfam" id="PF01568">
    <property type="entry name" value="Molydop_binding"/>
    <property type="match status" value="1"/>
</dbReference>
<reference evidence="9 10" key="1">
    <citation type="submission" date="2020-08" db="EMBL/GenBank/DDBJ databases">
        <title>Bridging the membrane lipid divide: bacteria of the FCB group superphylum have the potential to synthesize archaeal ether lipids.</title>
        <authorList>
            <person name="Villanueva L."/>
            <person name="Von Meijenfeldt F.A.B."/>
            <person name="Westbye A.B."/>
            <person name="Yadav S."/>
            <person name="Hopmans E.C."/>
            <person name="Dutilh B.E."/>
            <person name="Sinninghe Damste J.S."/>
        </authorList>
    </citation>
    <scope>NUCLEOTIDE SEQUENCE [LARGE SCALE GENOMIC DNA]</scope>
    <source>
        <strain evidence="9">NIOZ-UU27</strain>
    </source>
</reference>
<dbReference type="PANTHER" id="PTHR43742:SF6">
    <property type="entry name" value="OXIDOREDUCTASE YYAE-RELATED"/>
    <property type="match status" value="1"/>
</dbReference>
<proteinExistence type="inferred from homology"/>
<name>A0A8J6N344_9DELT</name>
<evidence type="ECO:0000256" key="6">
    <source>
        <dbReference type="ARBA" id="ARBA00023004"/>
    </source>
</evidence>
<evidence type="ECO:0000256" key="2">
    <source>
        <dbReference type="ARBA" id="ARBA00010312"/>
    </source>
</evidence>
<dbReference type="GO" id="GO:0046872">
    <property type="term" value="F:metal ion binding"/>
    <property type="evidence" value="ECO:0007669"/>
    <property type="project" value="UniProtKB-KW"/>
</dbReference>
<evidence type="ECO:0000259" key="8">
    <source>
        <dbReference type="PROSITE" id="PS51669"/>
    </source>
</evidence>
<dbReference type="Gene3D" id="3.40.228.10">
    <property type="entry name" value="Dimethylsulfoxide Reductase, domain 2"/>
    <property type="match status" value="1"/>
</dbReference>
<dbReference type="InterPro" id="IPR037949">
    <property type="entry name" value="MopB_CT_Acetylene-hydratase"/>
</dbReference>
<dbReference type="PANTHER" id="PTHR43742">
    <property type="entry name" value="TRIMETHYLAMINE-N-OXIDE REDUCTASE"/>
    <property type="match status" value="1"/>
</dbReference>
<dbReference type="GO" id="GO:0051536">
    <property type="term" value="F:iron-sulfur cluster binding"/>
    <property type="evidence" value="ECO:0007669"/>
    <property type="project" value="UniProtKB-KW"/>
</dbReference>
<feature type="domain" description="4Fe-4S Mo/W bis-MGD-type" evidence="8">
    <location>
        <begin position="5"/>
        <end position="62"/>
    </location>
</feature>
<dbReference type="InterPro" id="IPR050612">
    <property type="entry name" value="Prok_Mopterin_Oxidored"/>
</dbReference>
<dbReference type="AlphaFoldDB" id="A0A8J6N344"/>
<dbReference type="Proteomes" id="UP000650524">
    <property type="component" value="Unassembled WGS sequence"/>
</dbReference>
<dbReference type="GO" id="GO:0016491">
    <property type="term" value="F:oxidoreductase activity"/>
    <property type="evidence" value="ECO:0007669"/>
    <property type="project" value="UniProtKB-KW"/>
</dbReference>
<evidence type="ECO:0000256" key="4">
    <source>
        <dbReference type="ARBA" id="ARBA00022723"/>
    </source>
</evidence>
<dbReference type="EMBL" id="JACNJD010000322">
    <property type="protein sequence ID" value="MBC8178871.1"/>
    <property type="molecule type" value="Genomic_DNA"/>
</dbReference>
<evidence type="ECO:0000256" key="5">
    <source>
        <dbReference type="ARBA" id="ARBA00023002"/>
    </source>
</evidence>